<name>A0A3M7M627_9PLEO</name>
<dbReference type="OrthoDB" id="6359816at2759"/>
<sequence>MSPNPKSTMAAENFINDLSRYLFAGNLSDLTLAFGEKTWQIHKALACCYSTWFQKAVTSGFKESQSGAITLNDEPEFANAIECMVSYFYNAGYDVSQYDTSGSLLHAQVAIIADKYDCASLYKLAKTSFAKVVNGIEKGDWVTVATFVYDHTTIDSLPYRDLRRLVTAAVANRPNVLKSILEMESTPGLLRSTLDLATDLLLSKHYKSNIEDVHKHIFQCGECLYAHVGSKECTWVDREYCPICEAEGGVLSAQHSYTVGLKDLFSCPSCDGAHTE</sequence>
<dbReference type="InterPro" id="IPR011333">
    <property type="entry name" value="SKP1/BTB/POZ_sf"/>
</dbReference>
<dbReference type="PANTHER" id="PTHR47843:SF5">
    <property type="entry name" value="BTB_POZ DOMAIN PROTEIN"/>
    <property type="match status" value="1"/>
</dbReference>
<dbReference type="SUPFAM" id="SSF54695">
    <property type="entry name" value="POZ domain"/>
    <property type="match status" value="1"/>
</dbReference>
<dbReference type="EMBL" id="KE747823">
    <property type="protein sequence ID" value="RMZ69840.1"/>
    <property type="molecule type" value="Genomic_DNA"/>
</dbReference>
<evidence type="ECO:0000313" key="3">
    <source>
        <dbReference type="Proteomes" id="UP000265663"/>
    </source>
</evidence>
<dbReference type="Proteomes" id="UP000265663">
    <property type="component" value="Unassembled WGS sequence"/>
</dbReference>
<dbReference type="Gene3D" id="3.30.710.10">
    <property type="entry name" value="Potassium Channel Kv1.1, Chain A"/>
    <property type="match status" value="1"/>
</dbReference>
<keyword evidence="3" id="KW-1185">Reference proteome</keyword>
<evidence type="ECO:0000313" key="2">
    <source>
        <dbReference type="EMBL" id="RMZ69840.1"/>
    </source>
</evidence>
<protein>
    <submittedName>
        <fullName evidence="2">BTB POZ domain-containing</fullName>
    </submittedName>
</protein>
<dbReference type="InterPro" id="IPR000210">
    <property type="entry name" value="BTB/POZ_dom"/>
</dbReference>
<dbReference type="Pfam" id="PF00651">
    <property type="entry name" value="BTB"/>
    <property type="match status" value="1"/>
</dbReference>
<proteinExistence type="predicted"/>
<accession>A0A3M7M627</accession>
<feature type="domain" description="BTB" evidence="1">
    <location>
        <begin position="28"/>
        <end position="97"/>
    </location>
</feature>
<reference evidence="2 3" key="1">
    <citation type="journal article" date="2014" name="PLoS ONE">
        <title>De novo Genome Assembly of the Fungal Plant Pathogen Pyrenophora semeniperda.</title>
        <authorList>
            <person name="Soliai M.M."/>
            <person name="Meyer S.E."/>
            <person name="Udall J.A."/>
            <person name="Elzinga D.E."/>
            <person name="Hermansen R.A."/>
            <person name="Bodily P.M."/>
            <person name="Hart A.A."/>
            <person name="Coleman C.E."/>
        </authorList>
    </citation>
    <scope>NUCLEOTIDE SEQUENCE [LARGE SCALE GENOMIC DNA]</scope>
    <source>
        <strain evidence="2 3">CCB06</strain>
        <tissue evidence="2">Mycelium</tissue>
    </source>
</reference>
<evidence type="ECO:0000259" key="1">
    <source>
        <dbReference type="PROSITE" id="PS50097"/>
    </source>
</evidence>
<organism evidence="2 3">
    <name type="scientific">Pyrenophora seminiperda CCB06</name>
    <dbReference type="NCBI Taxonomy" id="1302712"/>
    <lineage>
        <taxon>Eukaryota</taxon>
        <taxon>Fungi</taxon>
        <taxon>Dikarya</taxon>
        <taxon>Ascomycota</taxon>
        <taxon>Pezizomycotina</taxon>
        <taxon>Dothideomycetes</taxon>
        <taxon>Pleosporomycetidae</taxon>
        <taxon>Pleosporales</taxon>
        <taxon>Pleosporineae</taxon>
        <taxon>Pleosporaceae</taxon>
        <taxon>Pyrenophora</taxon>
    </lineage>
</organism>
<dbReference type="CDD" id="cd18186">
    <property type="entry name" value="BTB_POZ_ZBTB_KLHL-like"/>
    <property type="match status" value="1"/>
</dbReference>
<dbReference type="PANTHER" id="PTHR47843">
    <property type="entry name" value="BTB DOMAIN-CONTAINING PROTEIN-RELATED"/>
    <property type="match status" value="1"/>
</dbReference>
<dbReference type="PROSITE" id="PS50097">
    <property type="entry name" value="BTB"/>
    <property type="match status" value="1"/>
</dbReference>
<dbReference type="AlphaFoldDB" id="A0A3M7M627"/>
<gene>
    <name evidence="2" type="ORF">GMOD_00008764</name>
</gene>